<dbReference type="AlphaFoldDB" id="A0AA43S6S2"/>
<organism evidence="2 3">
    <name type="scientific">Polynucleobacter sphagniphilus</name>
    <dbReference type="NCBI Taxonomy" id="1743169"/>
    <lineage>
        <taxon>Bacteria</taxon>
        <taxon>Pseudomonadati</taxon>
        <taxon>Pseudomonadota</taxon>
        <taxon>Betaproteobacteria</taxon>
        <taxon>Burkholderiales</taxon>
        <taxon>Burkholderiaceae</taxon>
        <taxon>Polynucleobacter</taxon>
    </lineage>
</organism>
<dbReference type="EMBL" id="JARXYA010000027">
    <property type="protein sequence ID" value="MDH6504998.1"/>
    <property type="molecule type" value="Genomic_DNA"/>
</dbReference>
<feature type="region of interest" description="Disordered" evidence="1">
    <location>
        <begin position="1"/>
        <end position="40"/>
    </location>
</feature>
<reference evidence="2" key="1">
    <citation type="submission" date="2023-04" db="EMBL/GenBank/DDBJ databases">
        <title>Genome Encyclopedia of Bacteria and Archaea VI: Functional Genomics of Type Strains.</title>
        <authorList>
            <person name="Whitman W."/>
        </authorList>
    </citation>
    <scope>NUCLEOTIDE SEQUENCE</scope>
    <source>
        <strain evidence="2">Enz.4-51</strain>
    </source>
</reference>
<protein>
    <submittedName>
        <fullName evidence="2">Uncharacterized protein</fullName>
    </submittedName>
</protein>
<dbReference type="Proteomes" id="UP001161160">
    <property type="component" value="Unassembled WGS sequence"/>
</dbReference>
<name>A0AA43S6S2_9BURK</name>
<gene>
    <name evidence="2" type="ORF">M2127_002328</name>
</gene>
<keyword evidence="3" id="KW-1185">Reference proteome</keyword>
<accession>A0AA43S6S2</accession>
<sequence>MRFNEIAPQKPLSPEQARLESMKDRVKRDRQAVKAERARQKIKAGQAELGGLNSISQ</sequence>
<proteinExistence type="predicted"/>
<comment type="caution">
    <text evidence="2">The sequence shown here is derived from an EMBL/GenBank/DDBJ whole genome shotgun (WGS) entry which is preliminary data.</text>
</comment>
<evidence type="ECO:0000313" key="3">
    <source>
        <dbReference type="Proteomes" id="UP001161160"/>
    </source>
</evidence>
<evidence type="ECO:0000313" key="2">
    <source>
        <dbReference type="EMBL" id="MDH6504998.1"/>
    </source>
</evidence>
<feature type="compositionally biased region" description="Basic and acidic residues" evidence="1">
    <location>
        <begin position="17"/>
        <end position="39"/>
    </location>
</feature>
<evidence type="ECO:0000256" key="1">
    <source>
        <dbReference type="SAM" id="MobiDB-lite"/>
    </source>
</evidence>